<proteinExistence type="predicted"/>
<protein>
    <submittedName>
        <fullName evidence="2">Uncharacterized protein</fullName>
    </submittedName>
</protein>
<dbReference type="EMBL" id="FPJE01000013">
    <property type="protein sequence ID" value="SFW59224.1"/>
    <property type="molecule type" value="Genomic_DNA"/>
</dbReference>
<feature type="transmembrane region" description="Helical" evidence="1">
    <location>
        <begin position="77"/>
        <end position="98"/>
    </location>
</feature>
<evidence type="ECO:0000313" key="3">
    <source>
        <dbReference type="Proteomes" id="UP000182248"/>
    </source>
</evidence>
<accession>A0A1K1QGZ3</accession>
<dbReference type="AlphaFoldDB" id="A0A1K1QGZ3"/>
<keyword evidence="3" id="KW-1185">Reference proteome</keyword>
<keyword evidence="1" id="KW-0812">Transmembrane</keyword>
<evidence type="ECO:0000256" key="1">
    <source>
        <dbReference type="SAM" id="Phobius"/>
    </source>
</evidence>
<dbReference type="Proteomes" id="UP000182248">
    <property type="component" value="Unassembled WGS sequence"/>
</dbReference>
<keyword evidence="1" id="KW-0472">Membrane</keyword>
<feature type="transmembrane region" description="Helical" evidence="1">
    <location>
        <begin position="49"/>
        <end position="70"/>
    </location>
</feature>
<name>A0A1K1QGZ3_9FLAO</name>
<feature type="transmembrane region" description="Helical" evidence="1">
    <location>
        <begin position="18"/>
        <end position="37"/>
    </location>
</feature>
<organism evidence="2 3">
    <name type="scientific">Sinomicrobium oceani</name>
    <dbReference type="NCBI Taxonomy" id="1150368"/>
    <lineage>
        <taxon>Bacteria</taxon>
        <taxon>Pseudomonadati</taxon>
        <taxon>Bacteroidota</taxon>
        <taxon>Flavobacteriia</taxon>
        <taxon>Flavobacteriales</taxon>
        <taxon>Flavobacteriaceae</taxon>
        <taxon>Sinomicrobium</taxon>
    </lineage>
</organism>
<evidence type="ECO:0000313" key="2">
    <source>
        <dbReference type="EMBL" id="SFW59224.1"/>
    </source>
</evidence>
<keyword evidence="1" id="KW-1133">Transmembrane helix</keyword>
<gene>
    <name evidence="2" type="ORF">SAMN02927921_02561</name>
</gene>
<reference evidence="2 3" key="1">
    <citation type="submission" date="2016-11" db="EMBL/GenBank/DDBJ databases">
        <authorList>
            <person name="Jaros S."/>
            <person name="Januszkiewicz K."/>
            <person name="Wedrychowicz H."/>
        </authorList>
    </citation>
    <scope>NUCLEOTIDE SEQUENCE [LARGE SCALE GENOMIC DNA]</scope>
    <source>
        <strain evidence="2 3">CGMCC 1.12145</strain>
    </source>
</reference>
<sequence length="109" mass="12041">MSCLTSVFMQKTAYEQRFLVILIAALCIGAATGIYVLLSDDFGNMELKITLTTLALIGYSLSGLCVSSLYEKERYRVFALAGIATAVSGYLLNLLAVWETIDIDHTREY</sequence>